<name>A0A158P8D2_ANGCA</name>
<dbReference type="InterPro" id="IPR050235">
    <property type="entry name" value="CK1_Ser-Thr_kinase"/>
</dbReference>
<dbReference type="PANTHER" id="PTHR11909">
    <property type="entry name" value="CASEIN KINASE-RELATED"/>
    <property type="match status" value="1"/>
</dbReference>
<evidence type="ECO:0000313" key="2">
    <source>
        <dbReference type="Proteomes" id="UP000035642"/>
    </source>
</evidence>
<sequence>MKEALEMDYDVLWNQPDFCLAFLKSDLSSTDTGSEVSEKRKTNVLPVYAAKKLTMPGTLIKPTRQPPWYNRRILEEERPDLAGLDGRIRLERELRILNELKKNKCPFCPMVLDSGRVADLPFIVMTLLDRNVEKLREQIGVFRPYGTPDGYTLPYWSIDAHTRSVAREKGDIESWFYVLLEMLSPGCLPWIKTFDEVEIEKAKIAAWRDYSAFENGNPLLSSLHIRMIFELIRSTRDSFDYGLARKIVREALDSNLNGPLILEWAPNTRIALPPLEGQRITTQAKGMQRVMTPQAKVQRMVMNRLPQQVDRACEGATANRQQRRRLTAEGTMATVVSGEKLMKNNHQQKTPQERTPRNGPTQTKQQVIRKPPIYRK</sequence>
<reference evidence="3" key="2">
    <citation type="submission" date="2016-04" db="UniProtKB">
        <authorList>
            <consortium name="WormBaseParasite"/>
        </authorList>
    </citation>
    <scope>IDENTIFICATION</scope>
</reference>
<evidence type="ECO:0000256" key="1">
    <source>
        <dbReference type="SAM" id="MobiDB-lite"/>
    </source>
</evidence>
<dbReference type="InterPro" id="IPR011009">
    <property type="entry name" value="Kinase-like_dom_sf"/>
</dbReference>
<accession>A0A158P8D2</accession>
<evidence type="ECO:0000313" key="3">
    <source>
        <dbReference type="WBParaSite" id="ACAC_0000694201-mRNA-1"/>
    </source>
</evidence>
<dbReference type="STRING" id="6313.A0A158P8D2"/>
<feature type="region of interest" description="Disordered" evidence="1">
    <location>
        <begin position="338"/>
        <end position="376"/>
    </location>
</feature>
<dbReference type="Gene3D" id="1.10.510.10">
    <property type="entry name" value="Transferase(Phosphotransferase) domain 1"/>
    <property type="match status" value="1"/>
</dbReference>
<organism evidence="2 3">
    <name type="scientific">Angiostrongylus cantonensis</name>
    <name type="common">Rat lungworm</name>
    <dbReference type="NCBI Taxonomy" id="6313"/>
    <lineage>
        <taxon>Eukaryota</taxon>
        <taxon>Metazoa</taxon>
        <taxon>Ecdysozoa</taxon>
        <taxon>Nematoda</taxon>
        <taxon>Chromadorea</taxon>
        <taxon>Rhabditida</taxon>
        <taxon>Rhabditina</taxon>
        <taxon>Rhabditomorpha</taxon>
        <taxon>Strongyloidea</taxon>
        <taxon>Metastrongylidae</taxon>
        <taxon>Angiostrongylus</taxon>
    </lineage>
</organism>
<dbReference type="Proteomes" id="UP000035642">
    <property type="component" value="Unassembled WGS sequence"/>
</dbReference>
<reference evidence="2" key="1">
    <citation type="submission" date="2012-09" db="EMBL/GenBank/DDBJ databases">
        <authorList>
            <person name="Martin A.A."/>
        </authorList>
    </citation>
    <scope>NUCLEOTIDE SEQUENCE</scope>
</reference>
<dbReference type="WBParaSite" id="ACAC_0000694201-mRNA-1">
    <property type="protein sequence ID" value="ACAC_0000694201-mRNA-1"/>
    <property type="gene ID" value="ACAC_0000694201"/>
</dbReference>
<keyword evidence="2" id="KW-1185">Reference proteome</keyword>
<protein>
    <submittedName>
        <fullName evidence="3">Protein kinase domain-containing protein</fullName>
    </submittedName>
</protein>
<dbReference type="SUPFAM" id="SSF56112">
    <property type="entry name" value="Protein kinase-like (PK-like)"/>
    <property type="match status" value="1"/>
</dbReference>
<proteinExistence type="predicted"/>
<dbReference type="AlphaFoldDB" id="A0A158P8D2"/>